<gene>
    <name evidence="3" type="ORF">JF68_03530</name>
</gene>
<dbReference type="InterPro" id="IPR034768">
    <property type="entry name" value="4FE4S_WBL"/>
</dbReference>
<dbReference type="RefSeq" id="WP_045921115.1">
    <property type="nucleotide sequence ID" value="NZ_KQ033865.1"/>
</dbReference>
<reference evidence="3 4" key="1">
    <citation type="submission" date="2014-12" db="EMBL/GenBank/DDBJ databases">
        <title>Comparative genomics of the lactic acid bacteria isolated from the honey bee gut.</title>
        <authorList>
            <person name="Ellegaard K.M."/>
            <person name="Tamarit D."/>
            <person name="Javelind E."/>
            <person name="Olofsson T."/>
            <person name="Andersson S.G."/>
            <person name="Vasquez A."/>
        </authorList>
    </citation>
    <scope>NUCLEOTIDE SEQUENCE [LARGE SCALE GENOMIC DNA]</scope>
    <source>
        <strain evidence="3 4">Bma6</strain>
    </source>
</reference>
<feature type="region of interest" description="Disordered" evidence="1">
    <location>
        <begin position="150"/>
        <end position="179"/>
    </location>
</feature>
<evidence type="ECO:0000256" key="1">
    <source>
        <dbReference type="SAM" id="MobiDB-lite"/>
    </source>
</evidence>
<evidence type="ECO:0000313" key="3">
    <source>
        <dbReference type="EMBL" id="KJY53022.1"/>
    </source>
</evidence>
<dbReference type="Pfam" id="PF02467">
    <property type="entry name" value="Whib"/>
    <property type="match status" value="1"/>
</dbReference>
<comment type="caution">
    <text evidence="3">The sequence shown here is derived from an EMBL/GenBank/DDBJ whole genome shotgun (WGS) entry which is preliminary data.</text>
</comment>
<proteinExistence type="predicted"/>
<evidence type="ECO:0000259" key="2">
    <source>
        <dbReference type="PROSITE" id="PS51674"/>
    </source>
</evidence>
<name>A0ABD4ACJ5_9BIFI</name>
<sequence length="179" mass="20588">MTDTEPTKETGKWRRPKSAPCSMVQTLLVDYMWGVDDTRSTARDRQLHAAARALCGVCPLKDKCLSLAVVQRMRNAGIMGGLNGTERRYVAHLAESQGVEFTAGKGRWLLTDEERRTLMSNFMQWLQDNPDAIRIRGRWRSLLFPETKSRTNKKEREIPCQQSRLRTTRAGWQRPPPRS</sequence>
<evidence type="ECO:0000313" key="4">
    <source>
        <dbReference type="Proteomes" id="UP000033652"/>
    </source>
</evidence>
<dbReference type="AlphaFoldDB" id="A0ABD4ACJ5"/>
<dbReference type="EMBL" id="JXBX01000009">
    <property type="protein sequence ID" value="KJY53022.1"/>
    <property type="molecule type" value="Genomic_DNA"/>
</dbReference>
<dbReference type="PROSITE" id="PS51674">
    <property type="entry name" value="4FE4S_WBL"/>
    <property type="match status" value="1"/>
</dbReference>
<dbReference type="Proteomes" id="UP000033652">
    <property type="component" value="Unassembled WGS sequence"/>
</dbReference>
<feature type="domain" description="4Fe-4S Wbl-type" evidence="2">
    <location>
        <begin position="20"/>
        <end position="89"/>
    </location>
</feature>
<organism evidence="3 4">
    <name type="scientific">Bifidobacterium coryneforme</name>
    <dbReference type="NCBI Taxonomy" id="1687"/>
    <lineage>
        <taxon>Bacteria</taxon>
        <taxon>Bacillati</taxon>
        <taxon>Actinomycetota</taxon>
        <taxon>Actinomycetes</taxon>
        <taxon>Bifidobacteriales</taxon>
        <taxon>Bifidobacteriaceae</taxon>
        <taxon>Bifidobacterium</taxon>
    </lineage>
</organism>
<accession>A0ABD4ACJ5</accession>
<protein>
    <recommendedName>
        <fullName evidence="2">4Fe-4S Wbl-type domain-containing protein</fullName>
    </recommendedName>
</protein>